<dbReference type="AlphaFoldDB" id="A0AAW5R3H1"/>
<dbReference type="RefSeq" id="WP_261618403.1">
    <property type="nucleotide sequence ID" value="NZ_JALIDZ010000015.1"/>
</dbReference>
<accession>A0AAW5R3H1</accession>
<keyword evidence="2" id="KW-1185">Reference proteome</keyword>
<name>A0AAW5R3H1_9HYPH</name>
<evidence type="ECO:0000313" key="2">
    <source>
        <dbReference type="Proteomes" id="UP001320898"/>
    </source>
</evidence>
<organism evidence="1 2">
    <name type="scientific">Microbaculum marinisediminis</name>
    <dbReference type="NCBI Taxonomy" id="2931392"/>
    <lineage>
        <taxon>Bacteria</taxon>
        <taxon>Pseudomonadati</taxon>
        <taxon>Pseudomonadota</taxon>
        <taxon>Alphaproteobacteria</taxon>
        <taxon>Hyphomicrobiales</taxon>
        <taxon>Tepidamorphaceae</taxon>
        <taxon>Microbaculum</taxon>
    </lineage>
</organism>
<gene>
    <name evidence="1" type="primary">phnG</name>
    <name evidence="1" type="ORF">MUB46_23410</name>
</gene>
<reference evidence="1 2" key="1">
    <citation type="submission" date="2022-04" db="EMBL/GenBank/DDBJ databases">
        <authorList>
            <person name="Ye Y.-Q."/>
            <person name="Du Z.-J."/>
        </authorList>
    </citation>
    <scope>NUCLEOTIDE SEQUENCE [LARGE SCALE GENOMIC DNA]</scope>
    <source>
        <strain evidence="1 2">A6E488</strain>
    </source>
</reference>
<comment type="caution">
    <text evidence="1">The sequence shown here is derived from an EMBL/GenBank/DDBJ whole genome shotgun (WGS) entry which is preliminary data.</text>
</comment>
<sequence>MTTAETTENRPSEEARRRAMDAVASADRAVLEAAWNRLESRPDWGWLRKPEAGLVMVRGRIGGGGAPFNLGEVTVTRCAVSLDSGEAGFAWIMGRDAEKARFAALFDALWQRRDRRAEVERTVVEPAIRARETEDSTVAERTAATRVDFLTMVRGEDES</sequence>
<dbReference type="GO" id="GO:0019634">
    <property type="term" value="P:organic phosphonate metabolic process"/>
    <property type="evidence" value="ECO:0007669"/>
    <property type="project" value="InterPro"/>
</dbReference>
<dbReference type="NCBIfam" id="TIGR03293">
    <property type="entry name" value="PhnG_redo"/>
    <property type="match status" value="1"/>
</dbReference>
<proteinExistence type="predicted"/>
<dbReference type="Proteomes" id="UP001320898">
    <property type="component" value="Unassembled WGS sequence"/>
</dbReference>
<evidence type="ECO:0000313" key="1">
    <source>
        <dbReference type="EMBL" id="MCT8974816.1"/>
    </source>
</evidence>
<dbReference type="Pfam" id="PF06754">
    <property type="entry name" value="PhnG"/>
    <property type="match status" value="1"/>
</dbReference>
<keyword evidence="1" id="KW-0456">Lyase</keyword>
<dbReference type="EMBL" id="JALIDZ010000015">
    <property type="protein sequence ID" value="MCT8974816.1"/>
    <property type="molecule type" value="Genomic_DNA"/>
</dbReference>
<dbReference type="InterPro" id="IPR009609">
    <property type="entry name" value="Phosphonate_metab_PhnG"/>
</dbReference>
<dbReference type="GO" id="GO:0015716">
    <property type="term" value="P:organic phosphonate transport"/>
    <property type="evidence" value="ECO:0007669"/>
    <property type="project" value="InterPro"/>
</dbReference>
<protein>
    <submittedName>
        <fullName evidence="1">Phosphonate C-P lyase system protein PhnG</fullName>
    </submittedName>
</protein>
<dbReference type="GO" id="GO:0016829">
    <property type="term" value="F:lyase activity"/>
    <property type="evidence" value="ECO:0007669"/>
    <property type="project" value="UniProtKB-KW"/>
</dbReference>